<sequence length="169" mass="18984">MATDPHTLPPRFRCSLRIATLVVCCFNIVAAIYLLQSFIGPLFSSPSSAPFSAGVSVRNTHSSSTAAPYTPEQLDRIKEAISIWRAAEPVDLINRVKEIQEESAGVYGLKETRSEKKPGAMGLVERLKEIRDSKSKTDQEALEEWRRKKLEEAKRRSEAMKAKQDEYLS</sequence>
<dbReference type="PANTHER" id="PTHR33344">
    <property type="entry name" value="OS02G0761600 PROTEIN"/>
    <property type="match status" value="1"/>
</dbReference>
<evidence type="ECO:0000313" key="3">
    <source>
        <dbReference type="Proteomes" id="UP000886520"/>
    </source>
</evidence>
<evidence type="ECO:0008006" key="4">
    <source>
        <dbReference type="Google" id="ProtNLM"/>
    </source>
</evidence>
<evidence type="ECO:0000256" key="1">
    <source>
        <dbReference type="SAM" id="Phobius"/>
    </source>
</evidence>
<dbReference type="OrthoDB" id="994207at2759"/>
<dbReference type="AlphaFoldDB" id="A0A9D4UCT3"/>
<comment type="caution">
    <text evidence="2">The sequence shown here is derived from an EMBL/GenBank/DDBJ whole genome shotgun (WGS) entry which is preliminary data.</text>
</comment>
<keyword evidence="3" id="KW-1185">Reference proteome</keyword>
<dbReference type="EMBL" id="JABFUD020000019">
    <property type="protein sequence ID" value="KAI5064874.1"/>
    <property type="molecule type" value="Genomic_DNA"/>
</dbReference>
<evidence type="ECO:0000313" key="2">
    <source>
        <dbReference type="EMBL" id="KAI5064874.1"/>
    </source>
</evidence>
<gene>
    <name evidence="2" type="ORF">GOP47_0019569</name>
</gene>
<name>A0A9D4UCT3_ADICA</name>
<dbReference type="Proteomes" id="UP000886520">
    <property type="component" value="Chromosome 19"/>
</dbReference>
<keyword evidence="1" id="KW-1133">Transmembrane helix</keyword>
<proteinExistence type="predicted"/>
<feature type="transmembrane region" description="Helical" evidence="1">
    <location>
        <begin position="16"/>
        <end position="35"/>
    </location>
</feature>
<keyword evidence="1" id="KW-0812">Transmembrane</keyword>
<dbReference type="PANTHER" id="PTHR33344:SF1">
    <property type="entry name" value="OS06G0214100 PROTEIN"/>
    <property type="match status" value="1"/>
</dbReference>
<reference evidence="2" key="1">
    <citation type="submission" date="2021-01" db="EMBL/GenBank/DDBJ databases">
        <title>Adiantum capillus-veneris genome.</title>
        <authorList>
            <person name="Fang Y."/>
            <person name="Liao Q."/>
        </authorList>
    </citation>
    <scope>NUCLEOTIDE SEQUENCE</scope>
    <source>
        <strain evidence="2">H3</strain>
        <tissue evidence="2">Leaf</tissue>
    </source>
</reference>
<organism evidence="2 3">
    <name type="scientific">Adiantum capillus-veneris</name>
    <name type="common">Maidenhair fern</name>
    <dbReference type="NCBI Taxonomy" id="13818"/>
    <lineage>
        <taxon>Eukaryota</taxon>
        <taxon>Viridiplantae</taxon>
        <taxon>Streptophyta</taxon>
        <taxon>Embryophyta</taxon>
        <taxon>Tracheophyta</taxon>
        <taxon>Polypodiopsida</taxon>
        <taxon>Polypodiidae</taxon>
        <taxon>Polypodiales</taxon>
        <taxon>Pteridineae</taxon>
        <taxon>Pteridaceae</taxon>
        <taxon>Vittarioideae</taxon>
        <taxon>Adiantum</taxon>
    </lineage>
</organism>
<accession>A0A9D4UCT3</accession>
<protein>
    <recommendedName>
        <fullName evidence="4">Transmembrane protein</fullName>
    </recommendedName>
</protein>
<keyword evidence="1" id="KW-0472">Membrane</keyword>